<evidence type="ECO:0000313" key="1">
    <source>
        <dbReference type="EMBL" id="MCD9644303.1"/>
    </source>
</evidence>
<dbReference type="Proteomes" id="UP000823775">
    <property type="component" value="Unassembled WGS sequence"/>
</dbReference>
<keyword evidence="2" id="KW-1185">Reference proteome</keyword>
<comment type="caution">
    <text evidence="1">The sequence shown here is derived from an EMBL/GenBank/DDBJ whole genome shotgun (WGS) entry which is preliminary data.</text>
</comment>
<protein>
    <submittedName>
        <fullName evidence="1">Uncharacterized protein</fullName>
    </submittedName>
</protein>
<organism evidence="1 2">
    <name type="scientific">Datura stramonium</name>
    <name type="common">Jimsonweed</name>
    <name type="synonym">Common thornapple</name>
    <dbReference type="NCBI Taxonomy" id="4076"/>
    <lineage>
        <taxon>Eukaryota</taxon>
        <taxon>Viridiplantae</taxon>
        <taxon>Streptophyta</taxon>
        <taxon>Embryophyta</taxon>
        <taxon>Tracheophyta</taxon>
        <taxon>Spermatophyta</taxon>
        <taxon>Magnoliopsida</taxon>
        <taxon>eudicotyledons</taxon>
        <taxon>Gunneridae</taxon>
        <taxon>Pentapetalae</taxon>
        <taxon>asterids</taxon>
        <taxon>lamiids</taxon>
        <taxon>Solanales</taxon>
        <taxon>Solanaceae</taxon>
        <taxon>Solanoideae</taxon>
        <taxon>Datureae</taxon>
        <taxon>Datura</taxon>
    </lineage>
</organism>
<feature type="non-terminal residue" evidence="1">
    <location>
        <position position="1"/>
    </location>
</feature>
<proteinExistence type="predicted"/>
<reference evidence="1 2" key="1">
    <citation type="journal article" date="2021" name="BMC Genomics">
        <title>Datura genome reveals duplications of psychoactive alkaloid biosynthetic genes and high mutation rate following tissue culture.</title>
        <authorList>
            <person name="Rajewski A."/>
            <person name="Carter-House D."/>
            <person name="Stajich J."/>
            <person name="Litt A."/>
        </authorList>
    </citation>
    <scope>NUCLEOTIDE SEQUENCE [LARGE SCALE GENOMIC DNA]</scope>
    <source>
        <strain evidence="1">AR-01</strain>
    </source>
</reference>
<accession>A0ABS8VDP9</accession>
<name>A0ABS8VDP9_DATST</name>
<sequence length="84" mass="9662">VVVMGCQKGVVVRTCKGRKVYHDCQYDSLWETIDRDKGHDFLGMEVLSWVALRSLVGNQESWVVTMGRFSEMLRLSDNGWSHDL</sequence>
<evidence type="ECO:0000313" key="2">
    <source>
        <dbReference type="Proteomes" id="UP000823775"/>
    </source>
</evidence>
<gene>
    <name evidence="1" type="ORF">HAX54_032485</name>
</gene>
<dbReference type="EMBL" id="JACEIK010004117">
    <property type="protein sequence ID" value="MCD9644303.1"/>
    <property type="molecule type" value="Genomic_DNA"/>
</dbReference>